<dbReference type="RefSeq" id="WP_089408576.1">
    <property type="nucleotide sequence ID" value="NZ_FZOU01000003.1"/>
</dbReference>
<dbReference type="EMBL" id="FZOU01000003">
    <property type="protein sequence ID" value="SNT02191.1"/>
    <property type="molecule type" value="Genomic_DNA"/>
</dbReference>
<dbReference type="AlphaFoldDB" id="A0A239J8I0"/>
<sequence length="148" mass="16547">MSTLQQEHAKIEQLAHQSADEIEVMAGREREALQGWVPTLATDAEVREALEKAFDYRGDITITRKDGSQVEGYLFDRRTGSTLENSLVRVMPSNGSPKLNIAYSDIAALAFTGRDTAAGKTFEAWVKKYWEKKAAGEKNIQIEPEKLD</sequence>
<evidence type="ECO:0000313" key="2">
    <source>
        <dbReference type="Proteomes" id="UP000198356"/>
    </source>
</evidence>
<name>A0A239J8I0_9BACT</name>
<organism evidence="1 2">
    <name type="scientific">Granulicella rosea</name>
    <dbReference type="NCBI Taxonomy" id="474952"/>
    <lineage>
        <taxon>Bacteria</taxon>
        <taxon>Pseudomonadati</taxon>
        <taxon>Acidobacteriota</taxon>
        <taxon>Terriglobia</taxon>
        <taxon>Terriglobales</taxon>
        <taxon>Acidobacteriaceae</taxon>
        <taxon>Granulicella</taxon>
    </lineage>
</organism>
<dbReference type="OrthoDB" id="118663at2"/>
<accession>A0A239J8I0</accession>
<keyword evidence="2" id="KW-1185">Reference proteome</keyword>
<gene>
    <name evidence="1" type="ORF">SAMN05421770_103492</name>
</gene>
<evidence type="ECO:0000313" key="1">
    <source>
        <dbReference type="EMBL" id="SNT02191.1"/>
    </source>
</evidence>
<reference evidence="1 2" key="1">
    <citation type="submission" date="2017-06" db="EMBL/GenBank/DDBJ databases">
        <authorList>
            <person name="Kim H.J."/>
            <person name="Triplett B.A."/>
        </authorList>
    </citation>
    <scope>NUCLEOTIDE SEQUENCE [LARGE SCALE GENOMIC DNA]</scope>
    <source>
        <strain evidence="1 2">DSM 18704</strain>
    </source>
</reference>
<proteinExistence type="predicted"/>
<protein>
    <submittedName>
        <fullName evidence="1">Uncharacterized protein</fullName>
    </submittedName>
</protein>
<dbReference type="Proteomes" id="UP000198356">
    <property type="component" value="Unassembled WGS sequence"/>
</dbReference>